<dbReference type="Proteomes" id="UP000576225">
    <property type="component" value="Unassembled WGS sequence"/>
</dbReference>
<protein>
    <submittedName>
        <fullName evidence="1">Uncharacterized protein</fullName>
    </submittedName>
</protein>
<comment type="caution">
    <text evidence="1">The sequence shown here is derived from an EMBL/GenBank/DDBJ whole genome shotgun (WGS) entry which is preliminary data.</text>
</comment>
<name>A0A848B436_9BACT</name>
<reference evidence="1 2" key="1">
    <citation type="submission" date="2020-04" db="EMBL/GenBank/DDBJ databases">
        <authorList>
            <person name="Hitch T.C.A."/>
            <person name="Wylensek D."/>
            <person name="Clavel T."/>
        </authorList>
    </citation>
    <scope>NUCLEOTIDE SEQUENCE [LARGE SCALE GENOMIC DNA]</scope>
    <source>
        <strain evidence="1 2">COR2-253-APC-1A</strain>
    </source>
</reference>
<accession>A0A848B436</accession>
<dbReference type="EMBL" id="JABAEW010000068">
    <property type="protein sequence ID" value="NMD88967.1"/>
    <property type="molecule type" value="Genomic_DNA"/>
</dbReference>
<organism evidence="1 2">
    <name type="scientific">Victivallis vadensis</name>
    <dbReference type="NCBI Taxonomy" id="172901"/>
    <lineage>
        <taxon>Bacteria</taxon>
        <taxon>Pseudomonadati</taxon>
        <taxon>Lentisphaerota</taxon>
        <taxon>Lentisphaeria</taxon>
        <taxon>Victivallales</taxon>
        <taxon>Victivallaceae</taxon>
        <taxon>Victivallis</taxon>
    </lineage>
</organism>
<evidence type="ECO:0000313" key="2">
    <source>
        <dbReference type="Proteomes" id="UP000576225"/>
    </source>
</evidence>
<dbReference type="AlphaFoldDB" id="A0A848B436"/>
<proteinExistence type="predicted"/>
<sequence>MINDKIEELNSGCAPKSAGIEYEHDIRRKPLSSITKLKNGWKNYPQ</sequence>
<dbReference type="RefSeq" id="WP_168963939.1">
    <property type="nucleotide sequence ID" value="NZ_JABAEW010000068.1"/>
</dbReference>
<gene>
    <name evidence="1" type="ORF">HF882_20490</name>
</gene>
<evidence type="ECO:0000313" key="1">
    <source>
        <dbReference type="EMBL" id="NMD88967.1"/>
    </source>
</evidence>